<dbReference type="RefSeq" id="WP_307167140.1">
    <property type="nucleotide sequence ID" value="NZ_JAUSWV010000002.1"/>
</dbReference>
<evidence type="ECO:0000313" key="3">
    <source>
        <dbReference type="Proteomes" id="UP001230654"/>
    </source>
</evidence>
<protein>
    <submittedName>
        <fullName evidence="2">Uncharacterized protein</fullName>
    </submittedName>
</protein>
<accession>A0ABU0P270</accession>
<dbReference type="EMBL" id="JAUSWV010000002">
    <property type="protein sequence ID" value="MDQ0585449.1"/>
    <property type="molecule type" value="Genomic_DNA"/>
</dbReference>
<keyword evidence="3" id="KW-1185">Reference proteome</keyword>
<reference evidence="2 3" key="1">
    <citation type="submission" date="2023-07" db="EMBL/GenBank/DDBJ databases">
        <title>Comparative genomics of wheat-associated soil bacteria to identify genetic determinants of phenazine resistance.</title>
        <authorList>
            <person name="Mouncey N."/>
        </authorList>
    </citation>
    <scope>NUCLEOTIDE SEQUENCE [LARGE SCALE GENOMIC DNA]</scope>
    <source>
        <strain evidence="2 3">B2I6</strain>
    </source>
</reference>
<comment type="caution">
    <text evidence="2">The sequence shown here is derived from an EMBL/GenBank/DDBJ whole genome shotgun (WGS) entry which is preliminary data.</text>
</comment>
<organism evidence="2 3">
    <name type="scientific">Streptomyces rishiriensis</name>
    <dbReference type="NCBI Taxonomy" id="68264"/>
    <lineage>
        <taxon>Bacteria</taxon>
        <taxon>Bacillati</taxon>
        <taxon>Actinomycetota</taxon>
        <taxon>Actinomycetes</taxon>
        <taxon>Kitasatosporales</taxon>
        <taxon>Streptomycetaceae</taxon>
        <taxon>Streptomyces</taxon>
    </lineage>
</organism>
<gene>
    <name evidence="2" type="ORF">QF030_007627</name>
</gene>
<sequence>MAGHTRTPRRHDPSLPGGRLPGRLPDALGLAVRVEQAADPGRPVDLLLTSSGRGRVTRHLPRARADALGGPYSSLLPYRVGGSHGVLAAFPRRTRQAPVHGDPKSLSEALATGGLVFDLCAETSSRSWRPFAVLTVGTPLPVPRNESLDFDIYAHSARGFHPGGALATIRRAAYRGSRAGRRGRIRDG</sequence>
<dbReference type="Proteomes" id="UP001230654">
    <property type="component" value="Unassembled WGS sequence"/>
</dbReference>
<evidence type="ECO:0000256" key="1">
    <source>
        <dbReference type="SAM" id="MobiDB-lite"/>
    </source>
</evidence>
<name>A0ABU0P270_STRRH</name>
<proteinExistence type="predicted"/>
<evidence type="ECO:0000313" key="2">
    <source>
        <dbReference type="EMBL" id="MDQ0585449.1"/>
    </source>
</evidence>
<feature type="region of interest" description="Disordered" evidence="1">
    <location>
        <begin position="1"/>
        <end position="23"/>
    </location>
</feature>